<dbReference type="Proteomes" id="UP000018721">
    <property type="component" value="Unassembled WGS sequence"/>
</dbReference>
<name>V9DVE9_PHYNI</name>
<comment type="caution">
    <text evidence="2">The sequence shown here is derived from an EMBL/GenBank/DDBJ whole genome shotgun (WGS) entry which is preliminary data.</text>
</comment>
<organism evidence="2 3">
    <name type="scientific">Phytophthora nicotianae P1569</name>
    <dbReference type="NCBI Taxonomy" id="1317065"/>
    <lineage>
        <taxon>Eukaryota</taxon>
        <taxon>Sar</taxon>
        <taxon>Stramenopiles</taxon>
        <taxon>Oomycota</taxon>
        <taxon>Peronosporomycetes</taxon>
        <taxon>Peronosporales</taxon>
        <taxon>Peronosporaceae</taxon>
        <taxon>Phytophthora</taxon>
    </lineage>
</organism>
<protein>
    <submittedName>
        <fullName evidence="2">Uncharacterized protein</fullName>
    </submittedName>
</protein>
<sequence>MVDSAEMNNVNLIKVKEGGIDRGGWSRMWWMETTERAKKKSDHSVRRRRAGGGLDAEPEAVKWPLRRRLLGEDGGN</sequence>
<dbReference type="AlphaFoldDB" id="V9DVE9"/>
<accession>V9DVE9</accession>
<dbReference type="HOGENOM" id="CLU_199349_0_0_1"/>
<proteinExistence type="predicted"/>
<gene>
    <name evidence="2" type="ORF">F443_22909</name>
</gene>
<dbReference type="EMBL" id="ANIZ01004619">
    <property type="protein sequence ID" value="ETI29972.1"/>
    <property type="molecule type" value="Genomic_DNA"/>
</dbReference>
<evidence type="ECO:0000313" key="2">
    <source>
        <dbReference type="EMBL" id="ETI29972.1"/>
    </source>
</evidence>
<reference evidence="2 3" key="1">
    <citation type="submission" date="2013-11" db="EMBL/GenBank/DDBJ databases">
        <title>The Genome Sequence of Phytophthora parasitica P1569.</title>
        <authorList>
            <consortium name="The Broad Institute Genomics Platform"/>
            <person name="Russ C."/>
            <person name="Tyler B."/>
            <person name="Panabieres F."/>
            <person name="Shan W."/>
            <person name="Tripathy S."/>
            <person name="Grunwald N."/>
            <person name="Machado M."/>
            <person name="Johnson C.S."/>
            <person name="Arredondo F."/>
            <person name="Hong C."/>
            <person name="Coffey M."/>
            <person name="Young S.K."/>
            <person name="Zeng Q."/>
            <person name="Gargeya S."/>
            <person name="Fitzgerald M."/>
            <person name="Abouelleil A."/>
            <person name="Alvarado L."/>
            <person name="Chapman S.B."/>
            <person name="Gainer-Dewar J."/>
            <person name="Goldberg J."/>
            <person name="Griggs A."/>
            <person name="Gujja S."/>
            <person name="Hansen M."/>
            <person name="Howarth C."/>
            <person name="Imamovic A."/>
            <person name="Ireland A."/>
            <person name="Larimer J."/>
            <person name="McCowan C."/>
            <person name="Murphy C."/>
            <person name="Pearson M."/>
            <person name="Poon T.W."/>
            <person name="Priest M."/>
            <person name="Roberts A."/>
            <person name="Saif S."/>
            <person name="Shea T."/>
            <person name="Sykes S."/>
            <person name="Wortman J."/>
            <person name="Nusbaum C."/>
            <person name="Birren B."/>
        </authorList>
    </citation>
    <scope>NUCLEOTIDE SEQUENCE [LARGE SCALE GENOMIC DNA]</scope>
    <source>
        <strain evidence="2 3">P1569</strain>
    </source>
</reference>
<evidence type="ECO:0000313" key="3">
    <source>
        <dbReference type="Proteomes" id="UP000018721"/>
    </source>
</evidence>
<feature type="compositionally biased region" description="Basic residues" evidence="1">
    <location>
        <begin position="37"/>
        <end position="50"/>
    </location>
</feature>
<feature type="region of interest" description="Disordered" evidence="1">
    <location>
        <begin position="36"/>
        <end position="57"/>
    </location>
</feature>
<evidence type="ECO:0000256" key="1">
    <source>
        <dbReference type="SAM" id="MobiDB-lite"/>
    </source>
</evidence>
<keyword evidence="3" id="KW-1185">Reference proteome</keyword>